<keyword evidence="2" id="KW-0969">Cilium</keyword>
<evidence type="ECO:0000313" key="3">
    <source>
        <dbReference type="Proteomes" id="UP000289886"/>
    </source>
</evidence>
<sequence length="359" mass="40096">MRNLTLPLLRKLANLKFSFVDLTLDMLHLVCTEEKQQALAEERKGSAQTIVEAFVRCTPNYSSVWQDARIVAQQYLAQAISLSLNNKFTEILAAACLNMLECLGQFDPVSSGQYLALYQSYANLSINPQHLNHLNKLPPKFKIIILQHSEDRMRTPSASTAESGKTKDKDKEEKPAADKVLPGAPADMGECVILLADTLLMELPLEALKVLQEDGISSVSRDFSLQLLYNRMHREEGECQLVIIFDLVQSSLSFLRQSKLDVEKSALQLSLERPLDTAILSSLTGVRSNMANQWHSTLRQNAAKLDTIFETLSVSVLALALAAVCRGFMALLSTRNGIHVWQTCWFWHPIVAQLVAIDN</sequence>
<keyword evidence="3" id="KW-1185">Reference proteome</keyword>
<dbReference type="GO" id="GO:0060294">
    <property type="term" value="P:cilium movement involved in cell motility"/>
    <property type="evidence" value="ECO:0007669"/>
    <property type="project" value="InterPro"/>
</dbReference>
<dbReference type="InterPro" id="IPR039586">
    <property type="entry name" value="CFAP46"/>
</dbReference>
<dbReference type="AlphaFoldDB" id="A0A444TW25"/>
<gene>
    <name evidence="2" type="ORF">EOD39_5483</name>
</gene>
<keyword evidence="2" id="KW-0282">Flagellum</keyword>
<keyword evidence="2" id="KW-0966">Cell projection</keyword>
<dbReference type="GO" id="GO:0035082">
    <property type="term" value="P:axoneme assembly"/>
    <property type="evidence" value="ECO:0007669"/>
    <property type="project" value="InterPro"/>
</dbReference>
<evidence type="ECO:0000256" key="1">
    <source>
        <dbReference type="SAM" id="MobiDB-lite"/>
    </source>
</evidence>
<organism evidence="2 3">
    <name type="scientific">Acipenser ruthenus</name>
    <name type="common">Sterlet sturgeon</name>
    <dbReference type="NCBI Taxonomy" id="7906"/>
    <lineage>
        <taxon>Eukaryota</taxon>
        <taxon>Metazoa</taxon>
        <taxon>Chordata</taxon>
        <taxon>Craniata</taxon>
        <taxon>Vertebrata</taxon>
        <taxon>Euteleostomi</taxon>
        <taxon>Actinopterygii</taxon>
        <taxon>Chondrostei</taxon>
        <taxon>Acipenseriformes</taxon>
        <taxon>Acipenseridae</taxon>
        <taxon>Acipenser</taxon>
    </lineage>
</organism>
<feature type="region of interest" description="Disordered" evidence="1">
    <location>
        <begin position="152"/>
        <end position="180"/>
    </location>
</feature>
<name>A0A444TW25_ACIRT</name>
<reference evidence="2 3" key="1">
    <citation type="submission" date="2019-01" db="EMBL/GenBank/DDBJ databases">
        <title>Draft Genome and Complete Hox-Cluster Characterization of the Sterlet Sturgeon (Acipenser ruthenus).</title>
        <authorList>
            <person name="Wei Q."/>
        </authorList>
    </citation>
    <scope>NUCLEOTIDE SEQUENCE [LARGE SCALE GENOMIC DNA]</scope>
    <source>
        <strain evidence="2">WHYD16114868_AA</strain>
        <tissue evidence="2">Blood</tissue>
    </source>
</reference>
<feature type="compositionally biased region" description="Basic and acidic residues" evidence="1">
    <location>
        <begin position="164"/>
        <end position="177"/>
    </location>
</feature>
<protein>
    <submittedName>
        <fullName evidence="2">Cilia-and flagella-associated protein 46</fullName>
    </submittedName>
</protein>
<dbReference type="EMBL" id="SCEB01215895">
    <property type="protein sequence ID" value="RXM27115.1"/>
    <property type="molecule type" value="Genomic_DNA"/>
</dbReference>
<comment type="caution">
    <text evidence="2">The sequence shown here is derived from an EMBL/GenBank/DDBJ whole genome shotgun (WGS) entry which is preliminary data.</text>
</comment>
<evidence type="ECO:0000313" key="2">
    <source>
        <dbReference type="EMBL" id="RXM27115.1"/>
    </source>
</evidence>
<dbReference type="PANTHER" id="PTHR15977">
    <property type="entry name" value="CILIA- AND FLAGELLA-ASSOCIATED PROTEIN 46"/>
    <property type="match status" value="1"/>
</dbReference>
<proteinExistence type="predicted"/>
<dbReference type="Proteomes" id="UP000289886">
    <property type="component" value="Unassembled WGS sequence"/>
</dbReference>
<dbReference type="PANTHER" id="PTHR15977:SF15">
    <property type="entry name" value="CILIA- AND FLAGELLA-ASSOCIATED PROTEIN 46"/>
    <property type="match status" value="1"/>
</dbReference>
<accession>A0A444TW25</accession>